<evidence type="ECO:0000313" key="4">
    <source>
        <dbReference type="Proteomes" id="UP000469385"/>
    </source>
</evidence>
<dbReference type="Proteomes" id="UP000469385">
    <property type="component" value="Unassembled WGS sequence"/>
</dbReference>
<proteinExistence type="predicted"/>
<feature type="transmembrane region" description="Helical" evidence="1">
    <location>
        <begin position="158"/>
        <end position="177"/>
    </location>
</feature>
<keyword evidence="2" id="KW-0732">Signal</keyword>
<dbReference type="RefSeq" id="WP_157399132.1">
    <property type="nucleotide sequence ID" value="NZ_WSEL01000009.1"/>
</dbReference>
<sequence>MRACARAVLSLTALLAAGATRAHALQERYDLPLPLAYVVAGGCLAVVLTFAAAALFARRGAGAPREARALAVPAPLLAVTRTLGLVLFLLAVASALWGTRDPLMNLTPTLVWIVAWLGLSLTCAFVADVWPLLDPWRTLHAGWQALWRRPAPTPRRHWPARIGVWPAVLLLLAWSWMEVVDPRASSPARLGALLLAWTAVNLGGMAAFGRAAWQAHADLFAVVFATFGRMAPWRLASGPAAPPAAGLAALVMALLATVIFDGLHGAAAWELVDRLVRTVVPAQADPNGFIAGAAGLVAVWLAFLLLYQAALHASLALLGPSGRDPALPPRIALTLVPIAAAYHLAHNFSTLVLQGQRIVALLSDPFGLQWDLFGTARYYPDIAWLDARITWFVATGAILAGHAASIWWSHRVVLATGVPRRRAAAALVPLTLLMVAFTASSLVLLAAAQE</sequence>
<feature type="chain" id="PRO_5026686414" description="Fenitrothion hydrolase" evidence="2">
    <location>
        <begin position="25"/>
        <end position="450"/>
    </location>
</feature>
<name>A0A6N8IW30_9BURK</name>
<gene>
    <name evidence="3" type="ORF">GON04_16375</name>
</gene>
<feature type="transmembrane region" description="Helical" evidence="1">
    <location>
        <begin position="289"/>
        <end position="311"/>
    </location>
</feature>
<keyword evidence="1" id="KW-1133">Transmembrane helix</keyword>
<evidence type="ECO:0000256" key="1">
    <source>
        <dbReference type="SAM" id="Phobius"/>
    </source>
</evidence>
<evidence type="ECO:0000313" key="3">
    <source>
        <dbReference type="EMBL" id="MVQ31037.1"/>
    </source>
</evidence>
<evidence type="ECO:0008006" key="5">
    <source>
        <dbReference type="Google" id="ProtNLM"/>
    </source>
</evidence>
<feature type="transmembrane region" description="Helical" evidence="1">
    <location>
        <begin position="428"/>
        <end position="448"/>
    </location>
</feature>
<feature type="transmembrane region" description="Helical" evidence="1">
    <location>
        <begin position="331"/>
        <end position="353"/>
    </location>
</feature>
<accession>A0A6N8IW30</accession>
<feature type="signal peptide" evidence="2">
    <location>
        <begin position="1"/>
        <end position="24"/>
    </location>
</feature>
<keyword evidence="1" id="KW-0812">Transmembrane</keyword>
<dbReference type="EMBL" id="WSEL01000009">
    <property type="protein sequence ID" value="MVQ31037.1"/>
    <property type="molecule type" value="Genomic_DNA"/>
</dbReference>
<feature type="transmembrane region" description="Helical" evidence="1">
    <location>
        <begin position="69"/>
        <end position="97"/>
    </location>
</feature>
<feature type="transmembrane region" description="Helical" evidence="1">
    <location>
        <begin position="244"/>
        <end position="269"/>
    </location>
</feature>
<reference evidence="3 4" key="1">
    <citation type="submission" date="2019-12" db="EMBL/GenBank/DDBJ databases">
        <authorList>
            <person name="Huq M.A."/>
        </authorList>
    </citation>
    <scope>NUCLEOTIDE SEQUENCE [LARGE SCALE GENOMIC DNA]</scope>
    <source>
        <strain evidence="3 4">MAH-25</strain>
    </source>
</reference>
<dbReference type="AlphaFoldDB" id="A0A6N8IW30"/>
<feature type="transmembrane region" description="Helical" evidence="1">
    <location>
        <begin position="109"/>
        <end position="130"/>
    </location>
</feature>
<feature type="transmembrane region" description="Helical" evidence="1">
    <location>
        <begin position="215"/>
        <end position="232"/>
    </location>
</feature>
<organism evidence="3 4">
    <name type="scientific">Ramlibacter pinisoli</name>
    <dbReference type="NCBI Taxonomy" id="2682844"/>
    <lineage>
        <taxon>Bacteria</taxon>
        <taxon>Pseudomonadati</taxon>
        <taxon>Pseudomonadota</taxon>
        <taxon>Betaproteobacteria</taxon>
        <taxon>Burkholderiales</taxon>
        <taxon>Comamonadaceae</taxon>
        <taxon>Ramlibacter</taxon>
    </lineage>
</organism>
<protein>
    <recommendedName>
        <fullName evidence="5">Fenitrothion hydrolase</fullName>
    </recommendedName>
</protein>
<feature type="transmembrane region" description="Helical" evidence="1">
    <location>
        <begin position="34"/>
        <end position="57"/>
    </location>
</feature>
<feature type="transmembrane region" description="Helical" evidence="1">
    <location>
        <begin position="389"/>
        <end position="408"/>
    </location>
</feature>
<keyword evidence="1" id="KW-0472">Membrane</keyword>
<evidence type="ECO:0000256" key="2">
    <source>
        <dbReference type="SAM" id="SignalP"/>
    </source>
</evidence>
<feature type="transmembrane region" description="Helical" evidence="1">
    <location>
        <begin position="189"/>
        <end position="208"/>
    </location>
</feature>
<keyword evidence="4" id="KW-1185">Reference proteome</keyword>
<comment type="caution">
    <text evidence="3">The sequence shown here is derived from an EMBL/GenBank/DDBJ whole genome shotgun (WGS) entry which is preliminary data.</text>
</comment>